<dbReference type="OrthoDB" id="9810614at2"/>
<keyword evidence="1 4" id="KW-0812">Transmembrane</keyword>
<feature type="transmembrane region" description="Helical" evidence="4">
    <location>
        <begin position="25"/>
        <end position="45"/>
    </location>
</feature>
<organism evidence="5 6">
    <name type="scientific">Altericroceibacterium endophyticum</name>
    <dbReference type="NCBI Taxonomy" id="1808508"/>
    <lineage>
        <taxon>Bacteria</taxon>
        <taxon>Pseudomonadati</taxon>
        <taxon>Pseudomonadota</taxon>
        <taxon>Alphaproteobacteria</taxon>
        <taxon>Sphingomonadales</taxon>
        <taxon>Erythrobacteraceae</taxon>
        <taxon>Altericroceibacterium</taxon>
    </lineage>
</organism>
<comment type="caution">
    <text evidence="5">The sequence shown here is derived from an EMBL/GenBank/DDBJ whole genome shotgun (WGS) entry which is preliminary data.</text>
</comment>
<feature type="transmembrane region" description="Helical" evidence="4">
    <location>
        <begin position="265"/>
        <end position="288"/>
    </location>
</feature>
<keyword evidence="3 4" id="KW-0472">Membrane</keyword>
<evidence type="ECO:0000256" key="3">
    <source>
        <dbReference type="ARBA" id="ARBA00023136"/>
    </source>
</evidence>
<feature type="transmembrane region" description="Helical" evidence="4">
    <location>
        <begin position="149"/>
        <end position="169"/>
    </location>
</feature>
<dbReference type="RefSeq" id="WP_160737186.1">
    <property type="nucleotide sequence ID" value="NZ_WTYT01000006.1"/>
</dbReference>
<evidence type="ECO:0000256" key="4">
    <source>
        <dbReference type="SAM" id="Phobius"/>
    </source>
</evidence>
<dbReference type="InterPro" id="IPR011701">
    <property type="entry name" value="MFS"/>
</dbReference>
<keyword evidence="2 4" id="KW-1133">Transmembrane helix</keyword>
<name>A0A6I4T9A2_9SPHN</name>
<dbReference type="AlphaFoldDB" id="A0A6I4T9A2"/>
<protein>
    <submittedName>
        <fullName evidence="5">MFS transporter</fullName>
    </submittedName>
</protein>
<feature type="transmembrane region" description="Helical" evidence="4">
    <location>
        <begin position="233"/>
        <end position="253"/>
    </location>
</feature>
<accession>A0A6I4T9A2</accession>
<dbReference type="Pfam" id="PF07690">
    <property type="entry name" value="MFS_1"/>
    <property type="match status" value="1"/>
</dbReference>
<feature type="transmembrane region" description="Helical" evidence="4">
    <location>
        <begin position="320"/>
        <end position="340"/>
    </location>
</feature>
<dbReference type="Proteomes" id="UP000438476">
    <property type="component" value="Unassembled WGS sequence"/>
</dbReference>
<evidence type="ECO:0000256" key="1">
    <source>
        <dbReference type="ARBA" id="ARBA00022692"/>
    </source>
</evidence>
<feature type="transmembrane region" description="Helical" evidence="4">
    <location>
        <begin position="90"/>
        <end position="109"/>
    </location>
</feature>
<feature type="transmembrane region" description="Helical" evidence="4">
    <location>
        <begin position="295"/>
        <end position="314"/>
    </location>
</feature>
<evidence type="ECO:0000256" key="2">
    <source>
        <dbReference type="ARBA" id="ARBA00022989"/>
    </source>
</evidence>
<dbReference type="SUPFAM" id="SSF103473">
    <property type="entry name" value="MFS general substrate transporter"/>
    <property type="match status" value="1"/>
</dbReference>
<sequence length="413" mass="41646">MSDAAEPAGKPAQPTVSNPVDRPSAALAIGAISGSGALIVSAAPVVVGALDSAFGFEQSQLGDIIFAYNAGFTLLVVAALLFIRHLHWRRTAFIASALVAGGFLVLPMLSSFASVAALFGAIGIAAGMLYALGMTIAGDSDNADRAFGLKLGMESVPSVLMLFFIPAVALPLGGLQAAAVTFAVLFVVLGLIATWLPARALSVDEDLDVEAALHHDAPAAMPGGKPTSAAQSLLALGASIIFVAGIAASWSFLELIAGQKGFSAGTTGLVLSIGFGVAALGGFIAAAIGTRFGRIVPMAGVFLFQAAGLALIGWSHDITVFTIGTFLLLSTINFGLAFLFGLSAELDASGRFVVLSATTLSVGGGIGPAIGGRLIQFGGLENVLMFSVGCSALTLAIFTGVARAHRARVLIAS</sequence>
<evidence type="ECO:0000313" key="5">
    <source>
        <dbReference type="EMBL" id="MXO66731.1"/>
    </source>
</evidence>
<feature type="transmembrane region" description="Helical" evidence="4">
    <location>
        <begin position="65"/>
        <end position="83"/>
    </location>
</feature>
<feature type="transmembrane region" description="Helical" evidence="4">
    <location>
        <begin position="175"/>
        <end position="196"/>
    </location>
</feature>
<dbReference type="GO" id="GO:0022857">
    <property type="term" value="F:transmembrane transporter activity"/>
    <property type="evidence" value="ECO:0007669"/>
    <property type="project" value="InterPro"/>
</dbReference>
<feature type="transmembrane region" description="Helical" evidence="4">
    <location>
        <begin position="115"/>
        <end position="137"/>
    </location>
</feature>
<gene>
    <name evidence="5" type="ORF">GRI91_13275</name>
</gene>
<dbReference type="InterPro" id="IPR036259">
    <property type="entry name" value="MFS_trans_sf"/>
</dbReference>
<dbReference type="EMBL" id="WTYT01000006">
    <property type="protein sequence ID" value="MXO66731.1"/>
    <property type="molecule type" value="Genomic_DNA"/>
</dbReference>
<proteinExistence type="predicted"/>
<feature type="transmembrane region" description="Helical" evidence="4">
    <location>
        <begin position="383"/>
        <end position="402"/>
    </location>
</feature>
<reference evidence="5 6" key="1">
    <citation type="submission" date="2019-12" db="EMBL/GenBank/DDBJ databases">
        <title>Genomic-based taxomic classification of the family Erythrobacteraceae.</title>
        <authorList>
            <person name="Xu L."/>
        </authorList>
    </citation>
    <scope>NUCLEOTIDE SEQUENCE [LARGE SCALE GENOMIC DNA]</scope>
    <source>
        <strain evidence="5 6">LMG 29518</strain>
    </source>
</reference>
<dbReference type="Gene3D" id="1.20.1250.20">
    <property type="entry name" value="MFS general substrate transporter like domains"/>
    <property type="match status" value="1"/>
</dbReference>
<keyword evidence="6" id="KW-1185">Reference proteome</keyword>
<evidence type="ECO:0000313" key="6">
    <source>
        <dbReference type="Proteomes" id="UP000438476"/>
    </source>
</evidence>
<feature type="transmembrane region" description="Helical" evidence="4">
    <location>
        <begin position="352"/>
        <end position="371"/>
    </location>
</feature>